<dbReference type="CDD" id="cd08023">
    <property type="entry name" value="GH16_laminarinase_like"/>
    <property type="match status" value="1"/>
</dbReference>
<dbReference type="STRING" id="1416801.SAMN05192553_103779"/>
<evidence type="ECO:0000313" key="6">
    <source>
        <dbReference type="Proteomes" id="UP000199403"/>
    </source>
</evidence>
<dbReference type="Gene3D" id="2.60.120.200">
    <property type="match status" value="1"/>
</dbReference>
<dbReference type="OrthoDB" id="9776255at2"/>
<protein>
    <submittedName>
        <fullName evidence="5">Beta-glucanase, GH16 family</fullName>
    </submittedName>
</protein>
<gene>
    <name evidence="5" type="ORF">SAMN05192553_103779</name>
</gene>
<dbReference type="PROSITE" id="PS51762">
    <property type="entry name" value="GH16_2"/>
    <property type="match status" value="1"/>
</dbReference>
<reference evidence="6" key="1">
    <citation type="submission" date="2016-10" db="EMBL/GenBank/DDBJ databases">
        <authorList>
            <person name="Varghese N."/>
            <person name="Submissions S."/>
        </authorList>
    </citation>
    <scope>NUCLEOTIDE SEQUENCE [LARGE SCALE GENOMIC DNA]</scope>
    <source>
        <strain evidence="6">IBRC-M 10761</strain>
    </source>
</reference>
<dbReference type="RefSeq" id="WP_092174739.1">
    <property type="nucleotide sequence ID" value="NZ_FNZH01000003.1"/>
</dbReference>
<evidence type="ECO:0000313" key="5">
    <source>
        <dbReference type="EMBL" id="SEJ41600.1"/>
    </source>
</evidence>
<keyword evidence="3" id="KW-0732">Signal</keyword>
<organism evidence="5 6">
    <name type="scientific">Cyclobacterium xiamenense</name>
    <dbReference type="NCBI Taxonomy" id="1297121"/>
    <lineage>
        <taxon>Bacteria</taxon>
        <taxon>Pseudomonadati</taxon>
        <taxon>Bacteroidota</taxon>
        <taxon>Cytophagia</taxon>
        <taxon>Cytophagales</taxon>
        <taxon>Cyclobacteriaceae</taxon>
        <taxon>Cyclobacterium</taxon>
    </lineage>
</organism>
<evidence type="ECO:0000256" key="2">
    <source>
        <dbReference type="SAM" id="MobiDB-lite"/>
    </source>
</evidence>
<sequence length="305" mass="34444">MKRYFLCSSFLFYLSLGHLAAQRADTLPPAGYALVWAEEFLGTGGPDPRFWSFEHGFVRNRELQWYQSANARLEGGLLLIEGRRESVVNPAFDETSKNWKTNRPIASYTSSSIHTRGKFSFRYGILEVRAKIATDVGLWPAIWTLGVDGDWPANGEIDVMEYYLVEGEPTLLANAAWAHPDKRAAWDEAKIPLARLLAADPDWVEKFHVWKLEWTADYLRIYLDEHLLNEVDLSSTVNPDGTNPFRQPHYILLNLAIGGNGGDPAQSVFPADYRVDYVRVYQKDTPDDPVDALQQNTAAGSAGYR</sequence>
<evidence type="ECO:0000256" key="3">
    <source>
        <dbReference type="SAM" id="SignalP"/>
    </source>
</evidence>
<evidence type="ECO:0000256" key="1">
    <source>
        <dbReference type="ARBA" id="ARBA00006865"/>
    </source>
</evidence>
<keyword evidence="6" id="KW-1185">Reference proteome</keyword>
<dbReference type="GO" id="GO:0005975">
    <property type="term" value="P:carbohydrate metabolic process"/>
    <property type="evidence" value="ECO:0007669"/>
    <property type="project" value="InterPro"/>
</dbReference>
<dbReference type="SUPFAM" id="SSF49899">
    <property type="entry name" value="Concanavalin A-like lectins/glucanases"/>
    <property type="match status" value="1"/>
</dbReference>
<feature type="chain" id="PRO_5011765890" evidence="3">
    <location>
        <begin position="21"/>
        <end position="305"/>
    </location>
</feature>
<name>A0A1H6YWB6_9BACT</name>
<dbReference type="InterPro" id="IPR050546">
    <property type="entry name" value="Glycosyl_Hydrlase_16"/>
</dbReference>
<dbReference type="GO" id="GO:0004553">
    <property type="term" value="F:hydrolase activity, hydrolyzing O-glycosyl compounds"/>
    <property type="evidence" value="ECO:0007669"/>
    <property type="project" value="InterPro"/>
</dbReference>
<dbReference type="PANTHER" id="PTHR10963">
    <property type="entry name" value="GLYCOSYL HYDROLASE-RELATED"/>
    <property type="match status" value="1"/>
</dbReference>
<dbReference type="Proteomes" id="UP000199403">
    <property type="component" value="Unassembled WGS sequence"/>
</dbReference>
<proteinExistence type="inferred from homology"/>
<accession>A0A1H6YWB6</accession>
<dbReference type="PANTHER" id="PTHR10963:SF55">
    <property type="entry name" value="GLYCOSIDE HYDROLASE FAMILY 16 PROTEIN"/>
    <property type="match status" value="1"/>
</dbReference>
<comment type="similarity">
    <text evidence="1">Belongs to the glycosyl hydrolase 16 family.</text>
</comment>
<dbReference type="EMBL" id="FNZH01000003">
    <property type="protein sequence ID" value="SEJ41600.1"/>
    <property type="molecule type" value="Genomic_DNA"/>
</dbReference>
<dbReference type="Pfam" id="PF00722">
    <property type="entry name" value="Glyco_hydro_16"/>
    <property type="match status" value="1"/>
</dbReference>
<dbReference type="InterPro" id="IPR013320">
    <property type="entry name" value="ConA-like_dom_sf"/>
</dbReference>
<feature type="domain" description="GH16" evidence="4">
    <location>
        <begin position="38"/>
        <end position="286"/>
    </location>
</feature>
<dbReference type="InterPro" id="IPR000757">
    <property type="entry name" value="Beta-glucanase-like"/>
</dbReference>
<feature type="signal peptide" evidence="3">
    <location>
        <begin position="1"/>
        <end position="20"/>
    </location>
</feature>
<dbReference type="AlphaFoldDB" id="A0A1H6YWB6"/>
<evidence type="ECO:0000259" key="4">
    <source>
        <dbReference type="PROSITE" id="PS51762"/>
    </source>
</evidence>
<feature type="region of interest" description="Disordered" evidence="2">
    <location>
        <begin position="286"/>
        <end position="305"/>
    </location>
</feature>